<dbReference type="EMBL" id="AE008384">
    <property type="protein sequence ID" value="AAM29725.1"/>
    <property type="molecule type" value="Genomic_DNA"/>
</dbReference>
<dbReference type="eggNOG" id="arCOG06849">
    <property type="taxonomic scope" value="Archaea"/>
</dbReference>
<proteinExistence type="predicted"/>
<dbReference type="GeneID" id="1478371"/>
<protein>
    <submittedName>
        <fullName evidence="2">Conserved protein</fullName>
    </submittedName>
</protein>
<sequence length="133" mass="14786">MDEEQKDRILIVLTILVAILVFGISHYLSLDDEYVFGASVSDESVFEVNLTTGIKYKFLIDGGLIGGPVSIDVTISKGSYVPFDESFRTDPMDTFTVYYPYEPMFTVKENGTYQVHVNPSSGSCKIAIFDTNS</sequence>
<feature type="transmembrane region" description="Helical" evidence="1">
    <location>
        <begin position="9"/>
        <end position="28"/>
    </location>
</feature>
<reference evidence="2 3" key="1">
    <citation type="journal article" date="2002" name="J. Mol. Microbiol. Biotechnol.">
        <title>The genome of Methanosarcina mazei: evidence for lateral gene transfer between Bacteria and Archaea.</title>
        <authorList>
            <person name="Deppenmeier U."/>
            <person name="Johann A."/>
            <person name="Hartsch T."/>
            <person name="Merkl R."/>
            <person name="Schmitz R.A."/>
            <person name="Martinez-Arias R."/>
            <person name="Henne A."/>
            <person name="Wiezer A."/>
            <person name="Baumer S."/>
            <person name="Jacobi C."/>
            <person name="Bruggemann H."/>
            <person name="Lienard T."/>
            <person name="Christmann A."/>
            <person name="Bomeke M."/>
            <person name="Steckel S."/>
            <person name="Bhattacharyya A."/>
            <person name="Lykidis A."/>
            <person name="Overbeek R."/>
            <person name="Klenk H.P."/>
            <person name="Gunsalus R.P."/>
            <person name="Fritz H.J."/>
            <person name="Gottschalk G."/>
        </authorList>
    </citation>
    <scope>NUCLEOTIDE SEQUENCE [LARGE SCALE GENOMIC DNA]</scope>
    <source>
        <strain evidence="3">ATCC BAA-159 / DSM 3647 / Goe1 / Go1 / JCM 11833 / OCM 88</strain>
    </source>
</reference>
<name>Q8Q0V2_METMA</name>
<keyword evidence="1" id="KW-0472">Membrane</keyword>
<evidence type="ECO:0000256" key="1">
    <source>
        <dbReference type="SAM" id="Phobius"/>
    </source>
</evidence>
<accession>Q8Q0V2</accession>
<dbReference type="Proteomes" id="UP000000595">
    <property type="component" value="Chromosome"/>
</dbReference>
<dbReference type="AlphaFoldDB" id="Q8Q0V2"/>
<evidence type="ECO:0000313" key="2">
    <source>
        <dbReference type="EMBL" id="AAM29725.1"/>
    </source>
</evidence>
<dbReference type="RefSeq" id="WP_011031984.1">
    <property type="nucleotide sequence ID" value="NC_003901.1"/>
</dbReference>
<dbReference type="PATRIC" id="fig|192952.21.peg.40"/>
<dbReference type="HOGENOM" id="CLU_1891408_0_0_2"/>
<gene>
    <name evidence="2" type="ordered locus">MM_0029</name>
</gene>
<keyword evidence="1" id="KW-1133">Transmembrane helix</keyword>
<dbReference type="KEGG" id="mma:MM_0029"/>
<evidence type="ECO:0000313" key="3">
    <source>
        <dbReference type="Proteomes" id="UP000000595"/>
    </source>
</evidence>
<keyword evidence="1" id="KW-0812">Transmembrane</keyword>
<organism evidence="2 3">
    <name type="scientific">Methanosarcina mazei (strain ATCC BAA-159 / DSM 3647 / Goe1 / Go1 / JCM 11833 / OCM 88)</name>
    <name type="common">Methanosarcina frisia</name>
    <dbReference type="NCBI Taxonomy" id="192952"/>
    <lineage>
        <taxon>Archaea</taxon>
        <taxon>Methanobacteriati</taxon>
        <taxon>Methanobacteriota</taxon>
        <taxon>Stenosarchaea group</taxon>
        <taxon>Methanomicrobia</taxon>
        <taxon>Methanosarcinales</taxon>
        <taxon>Methanosarcinaceae</taxon>
        <taxon>Methanosarcina</taxon>
    </lineage>
</organism>